<reference evidence="2" key="1">
    <citation type="submission" date="2021-02" db="EMBL/GenBank/DDBJ databases">
        <authorList>
            <person name="Dougan E. K."/>
            <person name="Rhodes N."/>
            <person name="Thang M."/>
            <person name="Chan C."/>
        </authorList>
    </citation>
    <scope>NUCLEOTIDE SEQUENCE</scope>
</reference>
<feature type="compositionally biased region" description="Basic and acidic residues" evidence="1">
    <location>
        <begin position="88"/>
        <end position="122"/>
    </location>
</feature>
<accession>A0A812IY13</accession>
<keyword evidence="3" id="KW-1185">Reference proteome</keyword>
<dbReference type="AlphaFoldDB" id="A0A812IY13"/>
<evidence type="ECO:0000256" key="1">
    <source>
        <dbReference type="SAM" id="MobiDB-lite"/>
    </source>
</evidence>
<proteinExistence type="predicted"/>
<feature type="region of interest" description="Disordered" evidence="1">
    <location>
        <begin position="1"/>
        <end position="122"/>
    </location>
</feature>
<feature type="compositionally biased region" description="Basic and acidic residues" evidence="1">
    <location>
        <begin position="34"/>
        <end position="54"/>
    </location>
</feature>
<gene>
    <name evidence="2" type="ORF">SNAT2548_LOCUS5188</name>
</gene>
<evidence type="ECO:0000313" key="2">
    <source>
        <dbReference type="EMBL" id="CAE7192916.1"/>
    </source>
</evidence>
<comment type="caution">
    <text evidence="2">The sequence shown here is derived from an EMBL/GenBank/DDBJ whole genome shotgun (WGS) entry which is preliminary data.</text>
</comment>
<organism evidence="2 3">
    <name type="scientific">Symbiodinium natans</name>
    <dbReference type="NCBI Taxonomy" id="878477"/>
    <lineage>
        <taxon>Eukaryota</taxon>
        <taxon>Sar</taxon>
        <taxon>Alveolata</taxon>
        <taxon>Dinophyceae</taxon>
        <taxon>Suessiales</taxon>
        <taxon>Symbiodiniaceae</taxon>
        <taxon>Symbiodinium</taxon>
    </lineage>
</organism>
<dbReference type="EMBL" id="CAJNDS010000329">
    <property type="protein sequence ID" value="CAE7192916.1"/>
    <property type="molecule type" value="Genomic_DNA"/>
</dbReference>
<dbReference type="Proteomes" id="UP000604046">
    <property type="component" value="Unassembled WGS sequence"/>
</dbReference>
<name>A0A812IY13_9DINO</name>
<protein>
    <submittedName>
        <fullName evidence="2">Uncharacterized protein</fullName>
    </submittedName>
</protein>
<sequence length="122" mass="13769">MVLRYRAEDDNEITPPKPRNLPPLQTEDGGSESCRSDRVGLESHESEESEKKLQGEQCVPKDSGEQEFLPLDLHSLKRPQPPAAPRPENARPKKAEVKVQDVKATRRQSSETDKDGWKLEAL</sequence>
<evidence type="ECO:0000313" key="3">
    <source>
        <dbReference type="Proteomes" id="UP000604046"/>
    </source>
</evidence>